<sequence length="318" mass="35502">MNEMNQQQRMDAHNARMSEEIARPIAGYPVNMQVRPEVEGFYDEATATISYIVKDPTSNACAVIDSVMDIDYAAGRITFDHADMLIARIRERGLELQWIIETHAHADHLSAAPYIQQKLGGKIGIGENIRIVQEVFGKIFNEGTEFQRDGSQFDALFKDGDTYMIGNMQAFAMHTPGHTPACMTHVIGDAAFVGDTLFMPDGGSARADFPGGDAGMLYDSIMKVLSLPDEMRLFMCHDYKPGGREVKWETTVAEEKAHNIHVGGGRTREEFIKLRTERDKTLSMPTLIIPSIQVNIRAGRIPRDKDGNEMLKVPINKL</sequence>
<gene>
    <name evidence="3" type="ORF">SAMN05216200_10221</name>
</gene>
<dbReference type="InterPro" id="IPR036866">
    <property type="entry name" value="RibonucZ/Hydroxyglut_hydro"/>
</dbReference>
<dbReference type="EMBL" id="FRDL01000002">
    <property type="protein sequence ID" value="SHN54637.1"/>
    <property type="molecule type" value="Genomic_DNA"/>
</dbReference>
<keyword evidence="1" id="KW-0479">Metal-binding</keyword>
<dbReference type="SUPFAM" id="SSF56281">
    <property type="entry name" value="Metallo-hydrolase/oxidoreductase"/>
    <property type="match status" value="1"/>
</dbReference>
<dbReference type="GO" id="GO:0050313">
    <property type="term" value="F:sulfur dioxygenase activity"/>
    <property type="evidence" value="ECO:0007669"/>
    <property type="project" value="InterPro"/>
</dbReference>
<evidence type="ECO:0000259" key="2">
    <source>
        <dbReference type="SMART" id="SM00849"/>
    </source>
</evidence>
<dbReference type="Gene3D" id="3.60.15.10">
    <property type="entry name" value="Ribonuclease Z/Hydroxyacylglutathione hydrolase-like"/>
    <property type="match status" value="1"/>
</dbReference>
<evidence type="ECO:0000313" key="4">
    <source>
        <dbReference type="Proteomes" id="UP000184066"/>
    </source>
</evidence>
<dbReference type="Proteomes" id="UP000184066">
    <property type="component" value="Unassembled WGS sequence"/>
</dbReference>
<reference evidence="3 4" key="1">
    <citation type="submission" date="2016-12" db="EMBL/GenBank/DDBJ databases">
        <authorList>
            <person name="Song W.-J."/>
            <person name="Kurnit D.M."/>
        </authorList>
    </citation>
    <scope>NUCLEOTIDE SEQUENCE [LARGE SCALE GENOMIC DNA]</scope>
    <source>
        <strain evidence="3 4">CGMCC 1.10808</strain>
    </source>
</reference>
<evidence type="ECO:0000256" key="1">
    <source>
        <dbReference type="ARBA" id="ARBA00022723"/>
    </source>
</evidence>
<dbReference type="PANTHER" id="PTHR43084:SF1">
    <property type="entry name" value="PERSULFIDE DIOXYGENASE ETHE1, MITOCHONDRIAL"/>
    <property type="match status" value="1"/>
</dbReference>
<keyword evidence="4" id="KW-1185">Reference proteome</keyword>
<feature type="domain" description="Metallo-beta-lactamase" evidence="2">
    <location>
        <begin position="47"/>
        <end position="237"/>
    </location>
</feature>
<dbReference type="STRING" id="1189325.SAMN04488119_103487"/>
<accession>A0A1M7S7N1</accession>
<dbReference type="AlphaFoldDB" id="A0A1M7S7N1"/>
<name>A0A1M7S7N1_9RHOB</name>
<dbReference type="InterPro" id="IPR001279">
    <property type="entry name" value="Metallo-B-lactamas"/>
</dbReference>
<organism evidence="3 4">
    <name type="scientific">Oceanicella actignis</name>
    <dbReference type="NCBI Taxonomy" id="1189325"/>
    <lineage>
        <taxon>Bacteria</taxon>
        <taxon>Pseudomonadati</taxon>
        <taxon>Pseudomonadota</taxon>
        <taxon>Alphaproteobacteria</taxon>
        <taxon>Rhodobacterales</taxon>
        <taxon>Paracoccaceae</taxon>
        <taxon>Oceanicella</taxon>
    </lineage>
</organism>
<proteinExistence type="predicted"/>
<evidence type="ECO:0000313" key="3">
    <source>
        <dbReference type="EMBL" id="SHN54637.1"/>
    </source>
</evidence>
<dbReference type="PANTHER" id="PTHR43084">
    <property type="entry name" value="PERSULFIDE DIOXYGENASE ETHE1"/>
    <property type="match status" value="1"/>
</dbReference>
<dbReference type="SMART" id="SM00849">
    <property type="entry name" value="Lactamase_B"/>
    <property type="match status" value="1"/>
</dbReference>
<dbReference type="InterPro" id="IPR051682">
    <property type="entry name" value="Mito_Persulfide_Diox"/>
</dbReference>
<dbReference type="CDD" id="cd07724">
    <property type="entry name" value="POD-like_MBL-fold"/>
    <property type="match status" value="1"/>
</dbReference>
<dbReference type="Pfam" id="PF00753">
    <property type="entry name" value="Lactamase_B"/>
    <property type="match status" value="1"/>
</dbReference>
<protein>
    <submittedName>
        <fullName evidence="3">Glyoxylase, beta-lactamase superfamily II</fullName>
    </submittedName>
</protein>
<dbReference type="GO" id="GO:0070813">
    <property type="term" value="P:hydrogen sulfide metabolic process"/>
    <property type="evidence" value="ECO:0007669"/>
    <property type="project" value="TreeGrafter"/>
</dbReference>
<dbReference type="GO" id="GO:0006749">
    <property type="term" value="P:glutathione metabolic process"/>
    <property type="evidence" value="ECO:0007669"/>
    <property type="project" value="InterPro"/>
</dbReference>
<dbReference type="GO" id="GO:0046872">
    <property type="term" value="F:metal ion binding"/>
    <property type="evidence" value="ECO:0007669"/>
    <property type="project" value="UniProtKB-KW"/>
</dbReference>
<dbReference type="InterPro" id="IPR044528">
    <property type="entry name" value="POD-like_MBL-fold"/>
</dbReference>